<dbReference type="RefSeq" id="XP_012210577.1">
    <property type="nucleotide sequence ID" value="XM_012355187.1"/>
</dbReference>
<dbReference type="OMA" id="KQTQKAY"/>
<keyword evidence="3" id="KW-1185">Reference proteome</keyword>
<dbReference type="GeneID" id="24137612"/>
<dbReference type="EMBL" id="KK583402">
    <property type="protein sequence ID" value="KDO18717.1"/>
    <property type="molecule type" value="Genomic_DNA"/>
</dbReference>
<evidence type="ECO:0000313" key="2">
    <source>
        <dbReference type="EMBL" id="KDO18717.1"/>
    </source>
</evidence>
<gene>
    <name evidence="2" type="ORF">SPRG_15937</name>
</gene>
<feature type="coiled-coil region" evidence="1">
    <location>
        <begin position="444"/>
        <end position="478"/>
    </location>
</feature>
<feature type="coiled-coil region" evidence="1">
    <location>
        <begin position="102"/>
        <end position="172"/>
    </location>
</feature>
<dbReference type="OrthoDB" id="77286at2759"/>
<dbReference type="AlphaFoldDB" id="A0A067BVW7"/>
<proteinExistence type="predicted"/>
<feature type="coiled-coil region" evidence="1">
    <location>
        <begin position="233"/>
        <end position="260"/>
    </location>
</feature>
<evidence type="ECO:0000313" key="3">
    <source>
        <dbReference type="Proteomes" id="UP000030745"/>
    </source>
</evidence>
<dbReference type="KEGG" id="spar:SPRG_15937"/>
<evidence type="ECO:0000256" key="1">
    <source>
        <dbReference type="SAM" id="Coils"/>
    </source>
</evidence>
<accession>A0A067BVW7</accession>
<reference evidence="2 3" key="1">
    <citation type="journal article" date="2013" name="PLoS Genet.">
        <title>Distinctive expansion of potential virulence genes in the genome of the oomycete fish pathogen Saprolegnia parasitica.</title>
        <authorList>
            <person name="Jiang R.H."/>
            <person name="de Bruijn I."/>
            <person name="Haas B.J."/>
            <person name="Belmonte R."/>
            <person name="Lobach L."/>
            <person name="Christie J."/>
            <person name="van den Ackerveken G."/>
            <person name="Bottin A."/>
            <person name="Bulone V."/>
            <person name="Diaz-Moreno S.M."/>
            <person name="Dumas B."/>
            <person name="Fan L."/>
            <person name="Gaulin E."/>
            <person name="Govers F."/>
            <person name="Grenville-Briggs L.J."/>
            <person name="Horner N.R."/>
            <person name="Levin J.Z."/>
            <person name="Mammella M."/>
            <person name="Meijer H.J."/>
            <person name="Morris P."/>
            <person name="Nusbaum C."/>
            <person name="Oome S."/>
            <person name="Phillips A.J."/>
            <person name="van Rooyen D."/>
            <person name="Rzeszutek E."/>
            <person name="Saraiva M."/>
            <person name="Secombes C.J."/>
            <person name="Seidl M.F."/>
            <person name="Snel B."/>
            <person name="Stassen J.H."/>
            <person name="Sykes S."/>
            <person name="Tripathy S."/>
            <person name="van den Berg H."/>
            <person name="Vega-Arreguin J.C."/>
            <person name="Wawra S."/>
            <person name="Young S.K."/>
            <person name="Zeng Q."/>
            <person name="Dieguez-Uribeondo J."/>
            <person name="Russ C."/>
            <person name="Tyler B.M."/>
            <person name="van West P."/>
        </authorList>
    </citation>
    <scope>NUCLEOTIDE SEQUENCE [LARGE SCALE GENOMIC DNA]</scope>
    <source>
        <strain evidence="2 3">CBS 223.65</strain>
    </source>
</reference>
<dbReference type="Proteomes" id="UP000030745">
    <property type="component" value="Unassembled WGS sequence"/>
</dbReference>
<name>A0A067BVW7_SAPPC</name>
<organism evidence="2 3">
    <name type="scientific">Saprolegnia parasitica (strain CBS 223.65)</name>
    <dbReference type="NCBI Taxonomy" id="695850"/>
    <lineage>
        <taxon>Eukaryota</taxon>
        <taxon>Sar</taxon>
        <taxon>Stramenopiles</taxon>
        <taxon>Oomycota</taxon>
        <taxon>Saprolegniomycetes</taxon>
        <taxon>Saprolegniales</taxon>
        <taxon>Saprolegniaceae</taxon>
        <taxon>Saprolegnia</taxon>
    </lineage>
</organism>
<feature type="coiled-coil region" evidence="1">
    <location>
        <begin position="623"/>
        <end position="720"/>
    </location>
</feature>
<protein>
    <submittedName>
        <fullName evidence="2">Uncharacterized protein</fullName>
    </submittedName>
</protein>
<sequence length="762" mass="83360">MAHGPTDYEHASIDELNSMIDSTADTIRELRADKSKMAEVARHVKTLVTLRRLVKEAQEKAAENQLVADDLPAELKASSATASTVGMDDNQAESSGHNDAVVAALNDEKKKLEASLEAAKKSHLAHTAALEDEKKKLQASLKEAKEAHATAVAALHKNTQDLEATLAELTAAKEARDASSTNNDADRQRLATELEVVTAKLIALETSYKSVQDELSRESQRYAIELETANNFHKRFQNDLKKVTQERQDLEKSLKTAADDHAFAIQGLEDALAASRAELEKESQGFFLLKASEADLKRQLETLETTLQERLAAGNKATEELAVVQRQLSQTDILLTQAHQELDRETKRWAKDLEAEKCALARAQDELRKVVDAKADIIAKLKSLMTEVDTLRAALSSALATQKESTDAIEKLRAEGETSRSLLASLAADFQAQKTDIEQWKATAEALTSDQQQLLMDLDTAKAEVHILQETRKTEQADAESHKELLFETQAASELLAAKLEALQSTHAAIVTDKKALELSVTVLAEEKACLVEAAASSSEKIAHLESVASTSASEVVSLKTELAKVTNDYHALQQSYAVTATENTAAQARVEAELATEKARSAAAKKAADQATVLRKLAEASASGIKNKVATLEADLKQKEVDAKEWKQASATLRKEVAVLTVANDKLAAESKQALAEAERLHAATDAIKEEWIRFRKENGKLAETIAELRKARKVATEETKTRELPGARTATSQSMEQQRNLLIAFIVVVFISWTMKQVLF</sequence>
<keyword evidence="1" id="KW-0175">Coiled coil</keyword>
<dbReference type="VEuPathDB" id="FungiDB:SPRG_15937"/>